<feature type="transmembrane region" description="Helical" evidence="1">
    <location>
        <begin position="75"/>
        <end position="96"/>
    </location>
</feature>
<dbReference type="eggNOG" id="ENOG502ZGFY">
    <property type="taxonomic scope" value="Bacteria"/>
</dbReference>
<dbReference type="KEGG" id="dmi:Desmer_2024"/>
<evidence type="ECO:0000313" key="2">
    <source>
        <dbReference type="EMBL" id="AFQ43970.1"/>
    </source>
</evidence>
<keyword evidence="1" id="KW-1133">Transmembrane helix</keyword>
<evidence type="ECO:0008006" key="4">
    <source>
        <dbReference type="Google" id="ProtNLM"/>
    </source>
</evidence>
<accession>J7IQS0</accession>
<reference evidence="3" key="2">
    <citation type="submission" date="2012-08" db="EMBL/GenBank/DDBJ databases">
        <title>Finished genome of Desulfosporosinus meridiei DSM 13257.</title>
        <authorList>
            <person name="Huntemann M."/>
            <person name="Wei C.-L."/>
            <person name="Han J."/>
            <person name="Detter J.C."/>
            <person name="Han C."/>
            <person name="Davenport K."/>
            <person name="Daligault H."/>
            <person name="Erkkila T."/>
            <person name="Gu W."/>
            <person name="Munk A.C.C."/>
            <person name="Teshima H."/>
            <person name="Xu Y."/>
            <person name="Chain P."/>
            <person name="Tapia R."/>
            <person name="Chen A."/>
            <person name="Krypides N."/>
            <person name="Mavromatis K."/>
            <person name="Markowitz V."/>
            <person name="Szeto E."/>
            <person name="Ivanova N."/>
            <person name="Mikhailova N."/>
            <person name="Ovchinnikova G."/>
            <person name="Pagani I."/>
            <person name="Pati A."/>
            <person name="Goodwin L."/>
            <person name="Peters L."/>
            <person name="Pitluck S."/>
            <person name="Woyke T."/>
            <person name="Pester M."/>
            <person name="Spring S."/>
            <person name="Ollivier B."/>
            <person name="Rattei T."/>
            <person name="Klenk H.-P."/>
            <person name="Wagner M."/>
            <person name="Loy A."/>
        </authorList>
    </citation>
    <scope>NUCLEOTIDE SEQUENCE [LARGE SCALE GENOMIC DNA]</scope>
    <source>
        <strain evidence="3">ATCC BAA-275 / DSM 13257 / NCIMB 13706 / S10</strain>
    </source>
</reference>
<sequence length="139" mass="15659">MNKLSLRIVTLLSVFNAILLSYTAWEKHFLKGCAACNQVLFFPINSVTLALLGVASSLTLALLSLYIIRSVYLKYMSIIIATLNAIFASFLQVAQFAEAKNYCYLCLTAAIVFYIIFCLLLYEIVIKSIWARMQNIPVQ</sequence>
<dbReference type="AlphaFoldDB" id="J7IQS0"/>
<proteinExistence type="predicted"/>
<protein>
    <recommendedName>
        <fullName evidence="4">Vitamin K epoxide reductase family protein</fullName>
    </recommendedName>
</protein>
<dbReference type="Proteomes" id="UP000005262">
    <property type="component" value="Chromosome"/>
</dbReference>
<dbReference type="RefSeq" id="WP_014902884.1">
    <property type="nucleotide sequence ID" value="NC_018515.1"/>
</dbReference>
<dbReference type="HOGENOM" id="CLU_1841899_0_0_9"/>
<organism evidence="2 3">
    <name type="scientific">Desulfosporosinus meridiei (strain ATCC BAA-275 / DSM 13257 / KCTC 12902 / NCIMB 13706 / S10)</name>
    <dbReference type="NCBI Taxonomy" id="768704"/>
    <lineage>
        <taxon>Bacteria</taxon>
        <taxon>Bacillati</taxon>
        <taxon>Bacillota</taxon>
        <taxon>Clostridia</taxon>
        <taxon>Eubacteriales</taxon>
        <taxon>Desulfitobacteriaceae</taxon>
        <taxon>Desulfosporosinus</taxon>
    </lineage>
</organism>
<feature type="transmembrane region" description="Helical" evidence="1">
    <location>
        <begin position="102"/>
        <end position="125"/>
    </location>
</feature>
<keyword evidence="3" id="KW-1185">Reference proteome</keyword>
<evidence type="ECO:0000256" key="1">
    <source>
        <dbReference type="SAM" id="Phobius"/>
    </source>
</evidence>
<keyword evidence="1" id="KW-0472">Membrane</keyword>
<gene>
    <name evidence="2" type="ordered locus">Desmer_2024</name>
</gene>
<name>J7IQS0_DESMD</name>
<keyword evidence="1" id="KW-0812">Transmembrane</keyword>
<evidence type="ECO:0000313" key="3">
    <source>
        <dbReference type="Proteomes" id="UP000005262"/>
    </source>
</evidence>
<dbReference type="EMBL" id="CP003629">
    <property type="protein sequence ID" value="AFQ43970.1"/>
    <property type="molecule type" value="Genomic_DNA"/>
</dbReference>
<reference evidence="2 3" key="1">
    <citation type="journal article" date="2012" name="J. Bacteriol.">
        <title>Complete genome sequences of Desulfosporosinus orientis DSM765T, Desulfosporosinus youngiae DSM17734T, Desulfosporosinus meridiei DSM13257T, and Desulfosporosinus acidiphilus DSM22704T.</title>
        <authorList>
            <person name="Pester M."/>
            <person name="Brambilla E."/>
            <person name="Alazard D."/>
            <person name="Rattei T."/>
            <person name="Weinmaier T."/>
            <person name="Han J."/>
            <person name="Lucas S."/>
            <person name="Lapidus A."/>
            <person name="Cheng J.F."/>
            <person name="Goodwin L."/>
            <person name="Pitluck S."/>
            <person name="Peters L."/>
            <person name="Ovchinnikova G."/>
            <person name="Teshima H."/>
            <person name="Detter J.C."/>
            <person name="Han C.S."/>
            <person name="Tapia R."/>
            <person name="Land M.L."/>
            <person name="Hauser L."/>
            <person name="Kyrpides N.C."/>
            <person name="Ivanova N.N."/>
            <person name="Pagani I."/>
            <person name="Huntmann M."/>
            <person name="Wei C.L."/>
            <person name="Davenport K.W."/>
            <person name="Daligault H."/>
            <person name="Chain P.S."/>
            <person name="Chen A."/>
            <person name="Mavromatis K."/>
            <person name="Markowitz V."/>
            <person name="Szeto E."/>
            <person name="Mikhailova N."/>
            <person name="Pati A."/>
            <person name="Wagner M."/>
            <person name="Woyke T."/>
            <person name="Ollivier B."/>
            <person name="Klenk H.P."/>
            <person name="Spring S."/>
            <person name="Loy A."/>
        </authorList>
    </citation>
    <scope>NUCLEOTIDE SEQUENCE [LARGE SCALE GENOMIC DNA]</scope>
    <source>
        <strain evidence="3">ATCC BAA-275 / DSM 13257 / NCIMB 13706 / S10</strain>
    </source>
</reference>
<feature type="transmembrane region" description="Helical" evidence="1">
    <location>
        <begin position="47"/>
        <end position="68"/>
    </location>
</feature>